<dbReference type="EMBL" id="JAUDFV010000173">
    <property type="protein sequence ID" value="KAL2711611.1"/>
    <property type="molecule type" value="Genomic_DNA"/>
</dbReference>
<feature type="transmembrane region" description="Helical" evidence="1">
    <location>
        <begin position="119"/>
        <end position="141"/>
    </location>
</feature>
<accession>A0ABD1ZTB8</accession>
<dbReference type="PANTHER" id="PTHR35270:SF2">
    <property type="entry name" value="FUSELESS, ISOFORM A"/>
    <property type="match status" value="1"/>
</dbReference>
<dbReference type="Proteomes" id="UP001607302">
    <property type="component" value="Unassembled WGS sequence"/>
</dbReference>
<name>A0ABD1ZTB8_VESSQ</name>
<dbReference type="InterPro" id="IPR032751">
    <property type="entry name" value="Fuseless"/>
</dbReference>
<organism evidence="2 3">
    <name type="scientific">Vespula squamosa</name>
    <name type="common">Southern yellow jacket</name>
    <name type="synonym">Wasp</name>
    <dbReference type="NCBI Taxonomy" id="30214"/>
    <lineage>
        <taxon>Eukaryota</taxon>
        <taxon>Metazoa</taxon>
        <taxon>Ecdysozoa</taxon>
        <taxon>Arthropoda</taxon>
        <taxon>Hexapoda</taxon>
        <taxon>Insecta</taxon>
        <taxon>Pterygota</taxon>
        <taxon>Neoptera</taxon>
        <taxon>Endopterygota</taxon>
        <taxon>Hymenoptera</taxon>
        <taxon>Apocrita</taxon>
        <taxon>Aculeata</taxon>
        <taxon>Vespoidea</taxon>
        <taxon>Vespidae</taxon>
        <taxon>Vespinae</taxon>
        <taxon>Vespula</taxon>
    </lineage>
</organism>
<feature type="transmembrane region" description="Helical" evidence="1">
    <location>
        <begin position="147"/>
        <end position="169"/>
    </location>
</feature>
<feature type="transmembrane region" description="Helical" evidence="1">
    <location>
        <begin position="372"/>
        <end position="390"/>
    </location>
</feature>
<feature type="transmembrane region" description="Helical" evidence="1">
    <location>
        <begin position="336"/>
        <end position="360"/>
    </location>
</feature>
<gene>
    <name evidence="2" type="ORF">V1478_018632</name>
</gene>
<evidence type="ECO:0000313" key="2">
    <source>
        <dbReference type="EMBL" id="KAL2711611.1"/>
    </source>
</evidence>
<reference evidence="2 3" key="1">
    <citation type="journal article" date="2024" name="Ann. Entomol. Soc. Am.">
        <title>Genomic analyses of the southern and eastern yellowjacket wasps (Hymenoptera: Vespidae) reveal evolutionary signatures of social life.</title>
        <authorList>
            <person name="Catto M.A."/>
            <person name="Caine P.B."/>
            <person name="Orr S.E."/>
            <person name="Hunt B.G."/>
            <person name="Goodisman M.A.D."/>
        </authorList>
    </citation>
    <scope>NUCLEOTIDE SEQUENCE [LARGE SCALE GENOMIC DNA]</scope>
    <source>
        <strain evidence="2">233</strain>
        <tissue evidence="2">Head and thorax</tissue>
    </source>
</reference>
<protein>
    <recommendedName>
        <fullName evidence="4">Transmembrane protein</fullName>
    </recommendedName>
</protein>
<proteinExistence type="predicted"/>
<dbReference type="AlphaFoldDB" id="A0ABD1ZTB8"/>
<dbReference type="Pfam" id="PF15993">
    <property type="entry name" value="Fuseless"/>
    <property type="match status" value="2"/>
</dbReference>
<feature type="transmembrane region" description="Helical" evidence="1">
    <location>
        <begin position="38"/>
        <end position="58"/>
    </location>
</feature>
<feature type="transmembrane region" description="Helical" evidence="1">
    <location>
        <begin position="78"/>
        <end position="98"/>
    </location>
</feature>
<keyword evidence="1" id="KW-0812">Transmembrane</keyword>
<evidence type="ECO:0000256" key="1">
    <source>
        <dbReference type="SAM" id="Phobius"/>
    </source>
</evidence>
<keyword evidence="1" id="KW-0472">Membrane</keyword>
<keyword evidence="1" id="KW-1133">Transmembrane helix</keyword>
<feature type="transmembrane region" description="Helical" evidence="1">
    <location>
        <begin position="264"/>
        <end position="284"/>
    </location>
</feature>
<comment type="caution">
    <text evidence="2">The sequence shown here is derived from an EMBL/GenBank/DDBJ whole genome shotgun (WGS) entry which is preliminary data.</text>
</comment>
<dbReference type="PANTHER" id="PTHR35270">
    <property type="entry name" value="FUSELESS, ISOFORM A"/>
    <property type="match status" value="1"/>
</dbReference>
<sequence length="479" mass="53824">MTNSATRLDQDWMRMVELRAGVGMTGGLDSQSSNRLHYMILTILDTIFSAIVAAPAVVGYWRGTWGLSDAYLYRDDPVFSSFVSVAIGFTGLFVFSITQHRLNDLLHPDKHRLSYYAGSRFYTAVFGFCCVNAWRGAWQALDLYTELIPSTVFATTAVSLLALAIMRAIRNVSAPPFSLSLDSCPGYFEVQTMFRVNSVCSMNIVREQFLLRVQRADFWLFDVTFLRFDLLPLDSNGFHGEPPYTKSKTIHELLAAKNTRGWSLYLLDCAFSVGVVGTLVVFVWRGVWILFDLYLLPEDREYSALGSLAIGYIIVVVTFSLQPLMRYVCARLEGLARLIAADAFLLLSFLGTVNVWRGIWNLLDLWLLPNNLVLSCWITSVGCFVFLLLLNCSNSILVRGVYIDAEEEEGKCVIFPCHYLRLFFKIEREKKEARRRNLLSASKDFASCTDGTGKDAENGALLQNSTSTTIIPGNPESLV</sequence>
<evidence type="ECO:0000313" key="3">
    <source>
        <dbReference type="Proteomes" id="UP001607302"/>
    </source>
</evidence>
<keyword evidence="3" id="KW-1185">Reference proteome</keyword>
<evidence type="ECO:0008006" key="4">
    <source>
        <dbReference type="Google" id="ProtNLM"/>
    </source>
</evidence>
<feature type="transmembrane region" description="Helical" evidence="1">
    <location>
        <begin position="304"/>
        <end position="324"/>
    </location>
</feature>